<dbReference type="EMBL" id="SDMP01000004">
    <property type="protein sequence ID" value="RYR62322.1"/>
    <property type="molecule type" value="Genomic_DNA"/>
</dbReference>
<accession>A0A445DGS8</accession>
<organism evidence="2 3">
    <name type="scientific">Arachis hypogaea</name>
    <name type="common">Peanut</name>
    <dbReference type="NCBI Taxonomy" id="3818"/>
    <lineage>
        <taxon>Eukaryota</taxon>
        <taxon>Viridiplantae</taxon>
        <taxon>Streptophyta</taxon>
        <taxon>Embryophyta</taxon>
        <taxon>Tracheophyta</taxon>
        <taxon>Spermatophyta</taxon>
        <taxon>Magnoliopsida</taxon>
        <taxon>eudicotyledons</taxon>
        <taxon>Gunneridae</taxon>
        <taxon>Pentapetalae</taxon>
        <taxon>rosids</taxon>
        <taxon>fabids</taxon>
        <taxon>Fabales</taxon>
        <taxon>Fabaceae</taxon>
        <taxon>Papilionoideae</taxon>
        <taxon>50 kb inversion clade</taxon>
        <taxon>dalbergioids sensu lato</taxon>
        <taxon>Dalbergieae</taxon>
        <taxon>Pterocarpus clade</taxon>
        <taxon>Arachis</taxon>
    </lineage>
</organism>
<comment type="caution">
    <text evidence="2">The sequence shown here is derived from an EMBL/GenBank/DDBJ whole genome shotgun (WGS) entry which is preliminary data.</text>
</comment>
<proteinExistence type="predicted"/>
<evidence type="ECO:0000313" key="3">
    <source>
        <dbReference type="Proteomes" id="UP000289738"/>
    </source>
</evidence>
<dbReference type="AlphaFoldDB" id="A0A445DGS8"/>
<sequence>MEPQLNQGNDEDMVSGSSSKQSYNFQASNVNPKREKYLRYRTRLNAAEYAYFSCLITHNILSSSQPSPSLMIPQKIEPLPLLLAITESSLSCKHVSSLARDFLVSLKFGCKP</sequence>
<evidence type="ECO:0000313" key="2">
    <source>
        <dbReference type="EMBL" id="RYR62322.1"/>
    </source>
</evidence>
<evidence type="ECO:0000256" key="1">
    <source>
        <dbReference type="SAM" id="MobiDB-lite"/>
    </source>
</evidence>
<name>A0A445DGS8_ARAHY</name>
<feature type="compositionally biased region" description="Polar residues" evidence="1">
    <location>
        <begin position="15"/>
        <end position="28"/>
    </location>
</feature>
<gene>
    <name evidence="2" type="ORF">Ahy_A04g019808</name>
</gene>
<protein>
    <submittedName>
        <fullName evidence="2">Uncharacterized protein</fullName>
    </submittedName>
</protein>
<feature type="region of interest" description="Disordered" evidence="1">
    <location>
        <begin position="1"/>
        <end position="28"/>
    </location>
</feature>
<reference evidence="2 3" key="1">
    <citation type="submission" date="2019-01" db="EMBL/GenBank/DDBJ databases">
        <title>Sequencing of cultivated peanut Arachis hypogaea provides insights into genome evolution and oil improvement.</title>
        <authorList>
            <person name="Chen X."/>
        </authorList>
    </citation>
    <scope>NUCLEOTIDE SEQUENCE [LARGE SCALE GENOMIC DNA]</scope>
    <source>
        <strain evidence="3">cv. Fuhuasheng</strain>
        <tissue evidence="2">Leaves</tissue>
    </source>
</reference>
<dbReference type="Proteomes" id="UP000289738">
    <property type="component" value="Chromosome A04"/>
</dbReference>
<keyword evidence="3" id="KW-1185">Reference proteome</keyword>